<name>A0AAW2SWN2_9LAMI</name>
<accession>A0AAW2SWN2</accession>
<dbReference type="GO" id="GO:0008615">
    <property type="term" value="P:pyridoxine biosynthetic process"/>
    <property type="evidence" value="ECO:0007669"/>
    <property type="project" value="TreeGrafter"/>
</dbReference>
<proteinExistence type="inferred from homology"/>
<dbReference type="PROSITE" id="PS51129">
    <property type="entry name" value="PDXS_SNZ_2"/>
    <property type="match status" value="1"/>
</dbReference>
<dbReference type="Gene3D" id="3.20.20.70">
    <property type="entry name" value="Aldolase class I"/>
    <property type="match status" value="1"/>
</dbReference>
<dbReference type="InterPro" id="IPR011060">
    <property type="entry name" value="RibuloseP-bd_barrel"/>
</dbReference>
<dbReference type="PANTHER" id="PTHR31829">
    <property type="entry name" value="PYRIDOXAL 5'-PHOSPHATE SYNTHASE SUBUNIT SNZ1-RELATED"/>
    <property type="match status" value="1"/>
</dbReference>
<evidence type="ECO:0000256" key="3">
    <source>
        <dbReference type="PROSITE-ProRule" id="PRU00481"/>
    </source>
</evidence>
<comment type="similarity">
    <text evidence="1 3">Belongs to the PdxS/SNZ family.</text>
</comment>
<dbReference type="EMBL" id="JACGWM010000001">
    <property type="protein sequence ID" value="KAL0397056.1"/>
    <property type="molecule type" value="Genomic_DNA"/>
</dbReference>
<dbReference type="GO" id="GO:0006520">
    <property type="term" value="P:amino acid metabolic process"/>
    <property type="evidence" value="ECO:0007669"/>
    <property type="project" value="TreeGrafter"/>
</dbReference>
<dbReference type="SUPFAM" id="SSF51366">
    <property type="entry name" value="Ribulose-phoshate binding barrel"/>
    <property type="match status" value="1"/>
</dbReference>
<evidence type="ECO:0000256" key="1">
    <source>
        <dbReference type="ARBA" id="ARBA00007281"/>
    </source>
</evidence>
<feature type="domain" description="PdxS/SNZ N-terminal" evidence="4">
    <location>
        <begin position="2"/>
        <end position="55"/>
    </location>
</feature>
<dbReference type="GO" id="GO:0042823">
    <property type="term" value="P:pyridoxal phosphate biosynthetic process"/>
    <property type="evidence" value="ECO:0007669"/>
    <property type="project" value="InterPro"/>
</dbReference>
<keyword evidence="2" id="KW-0663">Pyridoxal phosphate</keyword>
<gene>
    <name evidence="5" type="ORF">Scaly_0154000</name>
</gene>
<sequence length="137" mass="15093">METVRNVRKVMGEIRVLNNMDEDEVFAFSKRIQAPYDIVAQAKQMGRLPVVHFAAGGIATPADAALMMQLGCDGVFLGLEVFRCLDPYKRVRAIVQAVRNYNDPLELAEASSGLEDAMAGLSLNERQVEPFGDGGRY</sequence>
<evidence type="ECO:0000256" key="2">
    <source>
        <dbReference type="ARBA" id="ARBA00022898"/>
    </source>
</evidence>
<dbReference type="PROSITE" id="PS01235">
    <property type="entry name" value="PDXS_SNZ_1"/>
    <property type="match status" value="1"/>
</dbReference>
<dbReference type="InterPro" id="IPR033755">
    <property type="entry name" value="PdxS/SNZ_N"/>
</dbReference>
<dbReference type="Pfam" id="PF01680">
    <property type="entry name" value="SOR_SNZ"/>
    <property type="match status" value="1"/>
</dbReference>
<evidence type="ECO:0000259" key="4">
    <source>
        <dbReference type="Pfam" id="PF01680"/>
    </source>
</evidence>
<dbReference type="InterPro" id="IPR001852">
    <property type="entry name" value="PdxS/SNZ"/>
</dbReference>
<reference evidence="5" key="1">
    <citation type="submission" date="2020-06" db="EMBL/GenBank/DDBJ databases">
        <authorList>
            <person name="Li T."/>
            <person name="Hu X."/>
            <person name="Zhang T."/>
            <person name="Song X."/>
            <person name="Zhang H."/>
            <person name="Dai N."/>
            <person name="Sheng W."/>
            <person name="Hou X."/>
            <person name="Wei L."/>
        </authorList>
    </citation>
    <scope>NUCLEOTIDE SEQUENCE</scope>
    <source>
        <strain evidence="5">KEN8</strain>
        <tissue evidence="5">Leaf</tissue>
    </source>
</reference>
<protein>
    <submittedName>
        <fullName evidence="5">Pyridoxal 5'-phosphate synthase-like subunit PDX1.2</fullName>
    </submittedName>
</protein>
<evidence type="ECO:0000313" key="5">
    <source>
        <dbReference type="EMBL" id="KAL0397056.1"/>
    </source>
</evidence>
<dbReference type="PANTHER" id="PTHR31829:SF2">
    <property type="entry name" value="PYRIDOXAL 5'-PHOSPHATE SYNTHASE-LIKE SUBUNIT PDX1.2"/>
    <property type="match status" value="1"/>
</dbReference>
<reference evidence="5" key="2">
    <citation type="journal article" date="2024" name="Plant">
        <title>Genomic evolution and insights into agronomic trait innovations of Sesamum species.</title>
        <authorList>
            <person name="Miao H."/>
            <person name="Wang L."/>
            <person name="Qu L."/>
            <person name="Liu H."/>
            <person name="Sun Y."/>
            <person name="Le M."/>
            <person name="Wang Q."/>
            <person name="Wei S."/>
            <person name="Zheng Y."/>
            <person name="Lin W."/>
            <person name="Duan Y."/>
            <person name="Cao H."/>
            <person name="Xiong S."/>
            <person name="Wang X."/>
            <person name="Wei L."/>
            <person name="Li C."/>
            <person name="Ma Q."/>
            <person name="Ju M."/>
            <person name="Zhao R."/>
            <person name="Li G."/>
            <person name="Mu C."/>
            <person name="Tian Q."/>
            <person name="Mei H."/>
            <person name="Zhang T."/>
            <person name="Gao T."/>
            <person name="Zhang H."/>
        </authorList>
    </citation>
    <scope>NUCLEOTIDE SEQUENCE</scope>
    <source>
        <strain evidence="5">KEN8</strain>
    </source>
</reference>
<comment type="caution">
    <text evidence="5">The sequence shown here is derived from an EMBL/GenBank/DDBJ whole genome shotgun (WGS) entry which is preliminary data.</text>
</comment>
<organism evidence="5">
    <name type="scientific">Sesamum calycinum</name>
    <dbReference type="NCBI Taxonomy" id="2727403"/>
    <lineage>
        <taxon>Eukaryota</taxon>
        <taxon>Viridiplantae</taxon>
        <taxon>Streptophyta</taxon>
        <taxon>Embryophyta</taxon>
        <taxon>Tracheophyta</taxon>
        <taxon>Spermatophyta</taxon>
        <taxon>Magnoliopsida</taxon>
        <taxon>eudicotyledons</taxon>
        <taxon>Gunneridae</taxon>
        <taxon>Pentapetalae</taxon>
        <taxon>asterids</taxon>
        <taxon>lamiids</taxon>
        <taxon>Lamiales</taxon>
        <taxon>Pedaliaceae</taxon>
        <taxon>Sesamum</taxon>
    </lineage>
</organism>
<dbReference type="InterPro" id="IPR013785">
    <property type="entry name" value="Aldolase_TIM"/>
</dbReference>
<dbReference type="GO" id="GO:0016843">
    <property type="term" value="F:amine-lyase activity"/>
    <property type="evidence" value="ECO:0007669"/>
    <property type="project" value="TreeGrafter"/>
</dbReference>
<dbReference type="AlphaFoldDB" id="A0AAW2SWN2"/>